<comment type="caution">
    <text evidence="2">The sequence shown here is derived from an EMBL/GenBank/DDBJ whole genome shotgun (WGS) entry which is preliminary data.</text>
</comment>
<feature type="region of interest" description="Disordered" evidence="1">
    <location>
        <begin position="1"/>
        <end position="80"/>
    </location>
</feature>
<organism evidence="2 3">
    <name type="scientific">Hevea brasiliensis</name>
    <name type="common">Para rubber tree</name>
    <name type="synonym">Siphonia brasiliensis</name>
    <dbReference type="NCBI Taxonomy" id="3981"/>
    <lineage>
        <taxon>Eukaryota</taxon>
        <taxon>Viridiplantae</taxon>
        <taxon>Streptophyta</taxon>
        <taxon>Embryophyta</taxon>
        <taxon>Tracheophyta</taxon>
        <taxon>Spermatophyta</taxon>
        <taxon>Magnoliopsida</taxon>
        <taxon>eudicotyledons</taxon>
        <taxon>Gunneridae</taxon>
        <taxon>Pentapetalae</taxon>
        <taxon>rosids</taxon>
        <taxon>fabids</taxon>
        <taxon>Malpighiales</taxon>
        <taxon>Euphorbiaceae</taxon>
        <taxon>Crotonoideae</taxon>
        <taxon>Micrandreae</taxon>
        <taxon>Hevea</taxon>
    </lineage>
</organism>
<dbReference type="AlphaFoldDB" id="A0A6A6M4Q9"/>
<evidence type="ECO:0008006" key="4">
    <source>
        <dbReference type="Google" id="ProtNLM"/>
    </source>
</evidence>
<proteinExistence type="predicted"/>
<dbReference type="Proteomes" id="UP000467840">
    <property type="component" value="Chromosome 17"/>
</dbReference>
<feature type="compositionally biased region" description="Acidic residues" evidence="1">
    <location>
        <begin position="50"/>
        <end position="64"/>
    </location>
</feature>
<sequence length="167" mass="18426">MGQSNTSTVRPALVDIFGRSQSQSQSVNEGANGDELSYSQYEDGNRTEIMEEESKENEAEEESQVGEASDGNGNQISVIHDENQQIELAGHPSVGMYYASINVLFDAYLSYVREKGFNVAKKSASEGNGNLHKYQTISCDREKKSYAESISKRINCPARLSLILRSS</sequence>
<feature type="compositionally biased region" description="Polar residues" evidence="1">
    <location>
        <begin position="19"/>
        <end position="29"/>
    </location>
</feature>
<keyword evidence="3" id="KW-1185">Reference proteome</keyword>
<name>A0A6A6M4Q9_HEVBR</name>
<protein>
    <recommendedName>
        <fullName evidence="4">FAR1 domain-containing protein</fullName>
    </recommendedName>
</protein>
<evidence type="ECO:0000313" key="2">
    <source>
        <dbReference type="EMBL" id="KAF2308660.1"/>
    </source>
</evidence>
<evidence type="ECO:0000313" key="3">
    <source>
        <dbReference type="Proteomes" id="UP000467840"/>
    </source>
</evidence>
<accession>A0A6A6M4Q9</accession>
<evidence type="ECO:0000256" key="1">
    <source>
        <dbReference type="SAM" id="MobiDB-lite"/>
    </source>
</evidence>
<dbReference type="EMBL" id="JAAGAX010000007">
    <property type="protein sequence ID" value="KAF2308660.1"/>
    <property type="molecule type" value="Genomic_DNA"/>
</dbReference>
<reference evidence="2 3" key="1">
    <citation type="journal article" date="2020" name="Mol. Plant">
        <title>The Chromosome-Based Rubber Tree Genome Provides New Insights into Spurge Genome Evolution and Rubber Biosynthesis.</title>
        <authorList>
            <person name="Liu J."/>
            <person name="Shi C."/>
            <person name="Shi C.C."/>
            <person name="Li W."/>
            <person name="Zhang Q.J."/>
            <person name="Zhang Y."/>
            <person name="Li K."/>
            <person name="Lu H.F."/>
            <person name="Shi C."/>
            <person name="Zhu S.T."/>
            <person name="Xiao Z.Y."/>
            <person name="Nan H."/>
            <person name="Yue Y."/>
            <person name="Zhu X.G."/>
            <person name="Wu Y."/>
            <person name="Hong X.N."/>
            <person name="Fan G.Y."/>
            <person name="Tong Y."/>
            <person name="Zhang D."/>
            <person name="Mao C.L."/>
            <person name="Liu Y.L."/>
            <person name="Hao S.J."/>
            <person name="Liu W.Q."/>
            <person name="Lv M.Q."/>
            <person name="Zhang H.B."/>
            <person name="Liu Y."/>
            <person name="Hu-Tang G.R."/>
            <person name="Wang J.P."/>
            <person name="Wang J.H."/>
            <person name="Sun Y.H."/>
            <person name="Ni S.B."/>
            <person name="Chen W.B."/>
            <person name="Zhang X.C."/>
            <person name="Jiao Y.N."/>
            <person name="Eichler E.E."/>
            <person name="Li G.H."/>
            <person name="Liu X."/>
            <person name="Gao L.Z."/>
        </authorList>
    </citation>
    <scope>NUCLEOTIDE SEQUENCE [LARGE SCALE GENOMIC DNA]</scope>
    <source>
        <strain evidence="3">cv. GT1</strain>
        <tissue evidence="2">Leaf</tissue>
    </source>
</reference>
<gene>
    <name evidence="2" type="ORF">GH714_011932</name>
</gene>